<dbReference type="InterPro" id="IPR005143">
    <property type="entry name" value="TF_LuxR_autoind-bd_dom"/>
</dbReference>
<keyword evidence="6" id="KW-1185">Reference proteome</keyword>
<dbReference type="InterPro" id="IPR016032">
    <property type="entry name" value="Sig_transdc_resp-reg_C-effctor"/>
</dbReference>
<keyword evidence="1" id="KW-0805">Transcription regulation</keyword>
<evidence type="ECO:0000313" key="5">
    <source>
        <dbReference type="EMBL" id="PTE19473.1"/>
    </source>
</evidence>
<gene>
    <name evidence="5" type="ORF">C5F48_22735</name>
</gene>
<sequence>MRPHKVLKNIVPHHKEVAAKLSDIAPSGYTMALNVCYLTPQVQVTTYPEAWVKRYREMHFVSHDPVAIWSTVNSGSTRWSDLPLWAHTGLSELVITEGREYGLAYGASVARRNDTCPTLRCVLFAARPDRELTDLEIDYLVDVLDQAMTGIGFNSGLSAVELETLRDLAAGLSHQQIAAIREISAQTVRKRIDRAKVVLGARNAMQAVGIAARLGLLDAPAML</sequence>
<dbReference type="InterPro" id="IPR036693">
    <property type="entry name" value="TF_LuxR_autoind-bd_dom_sf"/>
</dbReference>
<keyword evidence="3" id="KW-0804">Transcription</keyword>
<proteinExistence type="predicted"/>
<evidence type="ECO:0000256" key="3">
    <source>
        <dbReference type="ARBA" id="ARBA00023163"/>
    </source>
</evidence>
<keyword evidence="2" id="KW-0238">DNA-binding</keyword>
<dbReference type="OrthoDB" id="7764879at2"/>
<dbReference type="AlphaFoldDB" id="A0A2T4JNP1"/>
<dbReference type="InterPro" id="IPR000792">
    <property type="entry name" value="Tscrpt_reg_LuxR_C"/>
</dbReference>
<organism evidence="5 6">
    <name type="scientific">Cereibacter changlensis JA139</name>
    <dbReference type="NCBI Taxonomy" id="1188249"/>
    <lineage>
        <taxon>Bacteria</taxon>
        <taxon>Pseudomonadati</taxon>
        <taxon>Pseudomonadota</taxon>
        <taxon>Alphaproteobacteria</taxon>
        <taxon>Rhodobacterales</taxon>
        <taxon>Paracoccaceae</taxon>
        <taxon>Cereibacter</taxon>
    </lineage>
</organism>
<dbReference type="Pfam" id="PF03472">
    <property type="entry name" value="Autoind_bind"/>
    <property type="match status" value="1"/>
</dbReference>
<comment type="caution">
    <text evidence="5">The sequence shown here is derived from an EMBL/GenBank/DDBJ whole genome shotgun (WGS) entry which is preliminary data.</text>
</comment>
<evidence type="ECO:0000313" key="6">
    <source>
        <dbReference type="Proteomes" id="UP000241010"/>
    </source>
</evidence>
<dbReference type="GO" id="GO:0006355">
    <property type="term" value="P:regulation of DNA-templated transcription"/>
    <property type="evidence" value="ECO:0007669"/>
    <property type="project" value="InterPro"/>
</dbReference>
<evidence type="ECO:0000259" key="4">
    <source>
        <dbReference type="SMART" id="SM00421"/>
    </source>
</evidence>
<evidence type="ECO:0000256" key="2">
    <source>
        <dbReference type="ARBA" id="ARBA00023125"/>
    </source>
</evidence>
<dbReference type="Gene3D" id="3.30.450.80">
    <property type="entry name" value="Transcription factor LuxR-like, autoinducer-binding domain"/>
    <property type="match status" value="1"/>
</dbReference>
<evidence type="ECO:0000256" key="1">
    <source>
        <dbReference type="ARBA" id="ARBA00023015"/>
    </source>
</evidence>
<reference evidence="5 6" key="1">
    <citation type="submission" date="2018-03" db="EMBL/GenBank/DDBJ databases">
        <title>Cereibacter changlensis.</title>
        <authorList>
            <person name="Meyer T.E."/>
            <person name="Miller S."/>
            <person name="Lodha T."/>
            <person name="Gandham S."/>
            <person name="Chintalapati S."/>
            <person name="Chintalapati V.R."/>
        </authorList>
    </citation>
    <scope>NUCLEOTIDE SEQUENCE [LARGE SCALE GENOMIC DNA]</scope>
    <source>
        <strain evidence="5 6">JA139</strain>
    </source>
</reference>
<dbReference type="SUPFAM" id="SSF75516">
    <property type="entry name" value="Pheromone-binding domain of LuxR-like quorum-sensing transcription factors"/>
    <property type="match status" value="1"/>
</dbReference>
<dbReference type="EMBL" id="PZKG01000251">
    <property type="protein sequence ID" value="PTE19473.1"/>
    <property type="molecule type" value="Genomic_DNA"/>
</dbReference>
<dbReference type="Proteomes" id="UP000241010">
    <property type="component" value="Unassembled WGS sequence"/>
</dbReference>
<dbReference type="Pfam" id="PF00196">
    <property type="entry name" value="GerE"/>
    <property type="match status" value="1"/>
</dbReference>
<name>A0A2T4JNP1_9RHOB</name>
<dbReference type="Gene3D" id="1.10.10.10">
    <property type="entry name" value="Winged helix-like DNA-binding domain superfamily/Winged helix DNA-binding domain"/>
    <property type="match status" value="1"/>
</dbReference>
<accession>A0A2T4JNP1</accession>
<dbReference type="SMART" id="SM00421">
    <property type="entry name" value="HTH_LUXR"/>
    <property type="match status" value="1"/>
</dbReference>
<dbReference type="GO" id="GO:0003677">
    <property type="term" value="F:DNA binding"/>
    <property type="evidence" value="ECO:0007669"/>
    <property type="project" value="UniProtKB-KW"/>
</dbReference>
<dbReference type="SUPFAM" id="SSF46894">
    <property type="entry name" value="C-terminal effector domain of the bipartite response regulators"/>
    <property type="match status" value="1"/>
</dbReference>
<protein>
    <recommendedName>
        <fullName evidence="4">HTH luxR-type domain-containing protein</fullName>
    </recommendedName>
</protein>
<feature type="domain" description="HTH luxR-type" evidence="4">
    <location>
        <begin position="154"/>
        <end position="211"/>
    </location>
</feature>
<dbReference type="InterPro" id="IPR036388">
    <property type="entry name" value="WH-like_DNA-bd_sf"/>
</dbReference>